<accession>A0AAJ0D9Y0</accession>
<evidence type="ECO:0000256" key="2">
    <source>
        <dbReference type="ARBA" id="ARBA00022723"/>
    </source>
</evidence>
<evidence type="ECO:0000256" key="7">
    <source>
        <dbReference type="SAM" id="MobiDB-lite"/>
    </source>
</evidence>
<evidence type="ECO:0000313" key="9">
    <source>
        <dbReference type="EMBL" id="KAK3049796.1"/>
    </source>
</evidence>
<evidence type="ECO:0000259" key="8">
    <source>
        <dbReference type="PROSITE" id="PS51873"/>
    </source>
</evidence>
<dbReference type="PANTHER" id="PTHR11685">
    <property type="entry name" value="RBR FAMILY RING FINGER AND IBR DOMAIN-CONTAINING"/>
    <property type="match status" value="1"/>
</dbReference>
<keyword evidence="1" id="KW-0808">Transferase</keyword>
<keyword evidence="2" id="KW-0479">Metal-binding</keyword>
<feature type="region of interest" description="Disordered" evidence="7">
    <location>
        <begin position="1"/>
        <end position="47"/>
    </location>
</feature>
<reference evidence="9" key="1">
    <citation type="submission" date="2023-04" db="EMBL/GenBank/DDBJ databases">
        <title>Black Yeasts Isolated from many extreme environments.</title>
        <authorList>
            <person name="Coleine C."/>
            <person name="Stajich J.E."/>
            <person name="Selbmann L."/>
        </authorList>
    </citation>
    <scope>NUCLEOTIDE SEQUENCE</scope>
    <source>
        <strain evidence="9">CCFEE 5312</strain>
    </source>
</reference>
<gene>
    <name evidence="9" type="ORF">LTR09_008972</name>
</gene>
<dbReference type="CDD" id="cd20335">
    <property type="entry name" value="BRcat_RBR"/>
    <property type="match status" value="1"/>
</dbReference>
<evidence type="ECO:0000256" key="3">
    <source>
        <dbReference type="ARBA" id="ARBA00022737"/>
    </source>
</evidence>
<evidence type="ECO:0000256" key="5">
    <source>
        <dbReference type="ARBA" id="ARBA00022786"/>
    </source>
</evidence>
<dbReference type="GO" id="GO:0004842">
    <property type="term" value="F:ubiquitin-protein transferase activity"/>
    <property type="evidence" value="ECO:0007669"/>
    <property type="project" value="InterPro"/>
</dbReference>
<proteinExistence type="predicted"/>
<name>A0AAJ0D9Y0_9PEZI</name>
<organism evidence="9 10">
    <name type="scientific">Extremus antarcticus</name>
    <dbReference type="NCBI Taxonomy" id="702011"/>
    <lineage>
        <taxon>Eukaryota</taxon>
        <taxon>Fungi</taxon>
        <taxon>Dikarya</taxon>
        <taxon>Ascomycota</taxon>
        <taxon>Pezizomycotina</taxon>
        <taxon>Dothideomycetes</taxon>
        <taxon>Dothideomycetidae</taxon>
        <taxon>Mycosphaerellales</taxon>
        <taxon>Extremaceae</taxon>
        <taxon>Extremus</taxon>
    </lineage>
</organism>
<dbReference type="GO" id="GO:0016567">
    <property type="term" value="P:protein ubiquitination"/>
    <property type="evidence" value="ECO:0007669"/>
    <property type="project" value="InterPro"/>
</dbReference>
<dbReference type="AlphaFoldDB" id="A0AAJ0D9Y0"/>
<feature type="compositionally biased region" description="Polar residues" evidence="7">
    <location>
        <begin position="1"/>
        <end position="14"/>
    </location>
</feature>
<dbReference type="SUPFAM" id="SSF57850">
    <property type="entry name" value="RING/U-box"/>
    <property type="match status" value="1"/>
</dbReference>
<keyword evidence="3" id="KW-0677">Repeat</keyword>
<keyword evidence="6" id="KW-0862">Zinc</keyword>
<evidence type="ECO:0000256" key="6">
    <source>
        <dbReference type="ARBA" id="ARBA00022833"/>
    </source>
</evidence>
<feature type="domain" description="RING-type" evidence="8">
    <location>
        <begin position="86"/>
        <end position="290"/>
    </location>
</feature>
<feature type="compositionally biased region" description="Polar residues" evidence="7">
    <location>
        <begin position="23"/>
        <end position="34"/>
    </location>
</feature>
<dbReference type="Proteomes" id="UP001271007">
    <property type="component" value="Unassembled WGS sequence"/>
</dbReference>
<dbReference type="PROSITE" id="PS51873">
    <property type="entry name" value="TRIAD"/>
    <property type="match status" value="1"/>
</dbReference>
<keyword evidence="4" id="KW-0863">Zinc-finger</keyword>
<protein>
    <recommendedName>
        <fullName evidence="8">RING-type domain-containing protein</fullName>
    </recommendedName>
</protein>
<keyword evidence="5" id="KW-0833">Ubl conjugation pathway</keyword>
<comment type="caution">
    <text evidence="9">The sequence shown here is derived from an EMBL/GenBank/DDBJ whole genome shotgun (WGS) entry which is preliminary data.</text>
</comment>
<evidence type="ECO:0000256" key="4">
    <source>
        <dbReference type="ARBA" id="ARBA00022771"/>
    </source>
</evidence>
<dbReference type="InterPro" id="IPR013083">
    <property type="entry name" value="Znf_RING/FYVE/PHD"/>
</dbReference>
<dbReference type="Gene3D" id="3.30.40.10">
    <property type="entry name" value="Zinc/RING finger domain, C3HC4 (zinc finger)"/>
    <property type="match status" value="1"/>
</dbReference>
<dbReference type="Gene3D" id="1.20.120.1750">
    <property type="match status" value="1"/>
</dbReference>
<evidence type="ECO:0000313" key="10">
    <source>
        <dbReference type="Proteomes" id="UP001271007"/>
    </source>
</evidence>
<dbReference type="InterPro" id="IPR031127">
    <property type="entry name" value="E3_UB_ligase_RBR"/>
</dbReference>
<sequence>MKQMSFSNVRSTRTAGAPDESISAVTQTPKTQQGADMKRKIKSDHREDCMVIPRPRNQQFTTKKRRFTEAEDDDCMVVPPPKKQLASKECIVCCNDLAPSKFPTLRRTHKHEQGVCSDCWEKHLSSAIEVQGWDALQCLECELKLNEPMIRRLASETTYGGWPDKAAKVCAEGDAEYRACPSAWGCFFSAQDAKIFMCRKCSYRWCVACEVPMHESETCADYKHRVDNEAKDVELRREQAKQNAATEIEVMGHSKACPNPNCGIRVDKIDGCDHVICGRCKRRFNWSTAR</sequence>
<dbReference type="GO" id="GO:0008270">
    <property type="term" value="F:zinc ion binding"/>
    <property type="evidence" value="ECO:0007669"/>
    <property type="project" value="UniProtKB-KW"/>
</dbReference>
<keyword evidence="10" id="KW-1185">Reference proteome</keyword>
<dbReference type="EMBL" id="JAWDJX010000037">
    <property type="protein sequence ID" value="KAK3049796.1"/>
    <property type="molecule type" value="Genomic_DNA"/>
</dbReference>
<evidence type="ECO:0000256" key="1">
    <source>
        <dbReference type="ARBA" id="ARBA00022679"/>
    </source>
</evidence>
<dbReference type="InterPro" id="IPR044066">
    <property type="entry name" value="TRIAD_supradom"/>
</dbReference>